<dbReference type="AlphaFoldDB" id="A0A1M5IBP6"/>
<dbReference type="STRING" id="2017.SAMN05444320_107213"/>
<proteinExistence type="predicted"/>
<dbReference type="SUPFAM" id="SSF53474">
    <property type="entry name" value="alpha/beta-Hydrolases"/>
    <property type="match status" value="1"/>
</dbReference>
<dbReference type="EMBL" id="FQVN01000007">
    <property type="protein sequence ID" value="SHG25726.1"/>
    <property type="molecule type" value="Genomic_DNA"/>
</dbReference>
<dbReference type="PANTHER" id="PTHR43433:SF5">
    <property type="entry name" value="AB HYDROLASE-1 DOMAIN-CONTAINING PROTEIN"/>
    <property type="match status" value="1"/>
</dbReference>
<evidence type="ECO:0000313" key="3">
    <source>
        <dbReference type="Proteomes" id="UP000184501"/>
    </source>
</evidence>
<organism evidence="2 3">
    <name type="scientific">Streptoalloteichus hindustanus</name>
    <dbReference type="NCBI Taxonomy" id="2017"/>
    <lineage>
        <taxon>Bacteria</taxon>
        <taxon>Bacillati</taxon>
        <taxon>Actinomycetota</taxon>
        <taxon>Actinomycetes</taxon>
        <taxon>Pseudonocardiales</taxon>
        <taxon>Pseudonocardiaceae</taxon>
        <taxon>Streptoalloteichus</taxon>
    </lineage>
</organism>
<dbReference type="Gene3D" id="3.40.50.1820">
    <property type="entry name" value="alpha/beta hydrolase"/>
    <property type="match status" value="1"/>
</dbReference>
<dbReference type="InterPro" id="IPR000073">
    <property type="entry name" value="AB_hydrolase_1"/>
</dbReference>
<dbReference type="RefSeq" id="WP_200797639.1">
    <property type="nucleotide sequence ID" value="NZ_FQVN01000007.1"/>
</dbReference>
<dbReference type="InterPro" id="IPR050471">
    <property type="entry name" value="AB_hydrolase"/>
</dbReference>
<dbReference type="InterPro" id="IPR029058">
    <property type="entry name" value="AB_hydrolase_fold"/>
</dbReference>
<reference evidence="2 3" key="1">
    <citation type="submission" date="2016-11" db="EMBL/GenBank/DDBJ databases">
        <authorList>
            <person name="Jaros S."/>
            <person name="Januszkiewicz K."/>
            <person name="Wedrychowicz H."/>
        </authorList>
    </citation>
    <scope>NUCLEOTIDE SEQUENCE [LARGE SCALE GENOMIC DNA]</scope>
    <source>
        <strain evidence="2 3">DSM 44523</strain>
    </source>
</reference>
<feature type="domain" description="AB hydrolase-1" evidence="1">
    <location>
        <begin position="3"/>
        <end position="235"/>
    </location>
</feature>
<evidence type="ECO:0000259" key="1">
    <source>
        <dbReference type="Pfam" id="PF00561"/>
    </source>
</evidence>
<protein>
    <submittedName>
        <fullName evidence="2">Pimeloyl-ACP methyl ester carboxylesterase</fullName>
    </submittedName>
</protein>
<accession>A0A1M5IBP6</accession>
<dbReference type="Proteomes" id="UP000184501">
    <property type="component" value="Unassembled WGS sequence"/>
</dbReference>
<evidence type="ECO:0000313" key="2">
    <source>
        <dbReference type="EMBL" id="SHG25726.1"/>
    </source>
</evidence>
<dbReference type="PANTHER" id="PTHR43433">
    <property type="entry name" value="HYDROLASE, ALPHA/BETA FOLD FAMILY PROTEIN"/>
    <property type="match status" value="1"/>
</dbReference>
<name>A0A1M5IBP6_STRHI</name>
<keyword evidence="3" id="KW-1185">Reference proteome</keyword>
<gene>
    <name evidence="2" type="ORF">SAMN05444320_107213</name>
</gene>
<dbReference type="Pfam" id="PF00561">
    <property type="entry name" value="Abhydrolase_1"/>
    <property type="match status" value="1"/>
</dbReference>
<dbReference type="GO" id="GO:0046503">
    <property type="term" value="P:glycerolipid catabolic process"/>
    <property type="evidence" value="ECO:0007669"/>
    <property type="project" value="TreeGrafter"/>
</dbReference>
<sequence length="269" mass="28931">MGLGVSRFWWPPGLIAELVGRGFQVVAYDQRDAGQSTRFAGTEKVHPVVALFRPRPPAYSAEDMTDDAAAVLDALGWESAHLLGHSTGGLLVQRTALRHPGRVRAITISGAVPSDAGPLRLLRYVNPGTVARFSRLRFPEDREGDVALGLALSRALAAPGHPWDEAAARAVIGRDVVSGVRDNRAQSRQIGAKWHGARLAEIRVPTVVPHGEQAPLIRPSAALHTASAIPGARLVLPARRRARPSQLMWSRVADEVRGVADRARSAPRS</sequence>
<dbReference type="GO" id="GO:0004806">
    <property type="term" value="F:triacylglycerol lipase activity"/>
    <property type="evidence" value="ECO:0007669"/>
    <property type="project" value="TreeGrafter"/>
</dbReference>